<dbReference type="Pfam" id="PF13857">
    <property type="entry name" value="Ank_5"/>
    <property type="match status" value="1"/>
</dbReference>
<dbReference type="PANTHER" id="PTHR46097:SF3">
    <property type="entry name" value="ARF GTPASE-ACTIVATING PROTEIN GIT"/>
    <property type="match status" value="1"/>
</dbReference>
<evidence type="ECO:0000256" key="6">
    <source>
        <dbReference type="PROSITE-ProRule" id="PRU00023"/>
    </source>
</evidence>
<dbReference type="InterPro" id="IPR036770">
    <property type="entry name" value="Ankyrin_rpt-contain_sf"/>
</dbReference>
<dbReference type="GO" id="GO:0098793">
    <property type="term" value="C:presynapse"/>
    <property type="evidence" value="ECO:0007669"/>
    <property type="project" value="GOC"/>
</dbReference>
<dbReference type="PROSITE" id="PS50088">
    <property type="entry name" value="ANK_REPEAT"/>
    <property type="match status" value="1"/>
</dbReference>
<dbReference type="Proteomes" id="UP001321473">
    <property type="component" value="Unassembled WGS sequence"/>
</dbReference>
<dbReference type="SUPFAM" id="SSF48403">
    <property type="entry name" value="Ankyrin repeat"/>
    <property type="match status" value="1"/>
</dbReference>
<keyword evidence="6" id="KW-0040">ANK repeat</keyword>
<dbReference type="InterPro" id="IPR002110">
    <property type="entry name" value="Ankyrin_rpt"/>
</dbReference>
<proteinExistence type="predicted"/>
<comment type="subcellular location">
    <subcellularLocation>
        <location evidence="1">Target cell membrane</location>
    </subcellularLocation>
</comment>
<keyword evidence="4" id="KW-0638">Presynaptic neurotoxin</keyword>
<dbReference type="Gene3D" id="1.25.40.20">
    <property type="entry name" value="Ankyrin repeat-containing domain"/>
    <property type="match status" value="1"/>
</dbReference>
<dbReference type="EMBL" id="JARKHS020019451">
    <property type="protein sequence ID" value="KAK8771683.1"/>
    <property type="molecule type" value="Genomic_DNA"/>
</dbReference>
<dbReference type="GO" id="GO:0005096">
    <property type="term" value="F:GTPase activator activity"/>
    <property type="evidence" value="ECO:0007669"/>
    <property type="project" value="InterPro"/>
</dbReference>
<dbReference type="GO" id="GO:0006887">
    <property type="term" value="P:exocytosis"/>
    <property type="evidence" value="ECO:0007669"/>
    <property type="project" value="UniProtKB-KW"/>
</dbReference>
<keyword evidence="5" id="KW-0472">Membrane</keyword>
<evidence type="ECO:0000313" key="7">
    <source>
        <dbReference type="EMBL" id="KAK8771683.1"/>
    </source>
</evidence>
<keyword evidence="5" id="KW-1053">Target membrane</keyword>
<sequence length="104" mass="11158">MIGHLLQRLTAVPSVCTCNVPLPVQDKGSTALHVAARSGQAYQVELLLVYGADPTARDSRGLTPADCAREAGHTDLEARLIESQYEVTDRLAYHLSGRNPGQSS</sequence>
<keyword evidence="4" id="KW-0528">Neurotoxin</keyword>
<dbReference type="PROSITE" id="PS50297">
    <property type="entry name" value="ANK_REP_REGION"/>
    <property type="match status" value="1"/>
</dbReference>
<dbReference type="InterPro" id="IPR047161">
    <property type="entry name" value="GIT-like"/>
</dbReference>
<dbReference type="GO" id="GO:0044218">
    <property type="term" value="C:other organism cell membrane"/>
    <property type="evidence" value="ECO:0007669"/>
    <property type="project" value="UniProtKB-KW"/>
</dbReference>
<name>A0AAQ4EAL7_AMBAM</name>
<dbReference type="AlphaFoldDB" id="A0AAQ4EAL7"/>
<keyword evidence="4" id="KW-0800">Toxin</keyword>
<evidence type="ECO:0000256" key="4">
    <source>
        <dbReference type="ARBA" id="ARBA00023028"/>
    </source>
</evidence>
<feature type="repeat" description="ANK" evidence="6">
    <location>
        <begin position="27"/>
        <end position="59"/>
    </location>
</feature>
<gene>
    <name evidence="7" type="ORF">V5799_025077</name>
</gene>
<reference evidence="7 8" key="1">
    <citation type="journal article" date="2023" name="Arcadia Sci">
        <title>De novo assembly of a long-read Amblyomma americanum tick genome.</title>
        <authorList>
            <person name="Chou S."/>
            <person name="Poskanzer K.E."/>
            <person name="Rollins M."/>
            <person name="Thuy-Boun P.S."/>
        </authorList>
    </citation>
    <scope>NUCLEOTIDE SEQUENCE [LARGE SCALE GENOMIC DNA]</scope>
    <source>
        <strain evidence="7">F_SG_1</strain>
        <tissue evidence="7">Salivary glands</tissue>
    </source>
</reference>
<dbReference type="GO" id="GO:0036465">
    <property type="term" value="P:synaptic vesicle recycling"/>
    <property type="evidence" value="ECO:0007669"/>
    <property type="project" value="TreeGrafter"/>
</dbReference>
<dbReference type="GO" id="GO:0008277">
    <property type="term" value="P:regulation of G protein-coupled receptor signaling pathway"/>
    <property type="evidence" value="ECO:0007669"/>
    <property type="project" value="TreeGrafter"/>
</dbReference>
<comment type="caution">
    <text evidence="7">The sequence shown here is derived from an EMBL/GenBank/DDBJ whole genome shotgun (WGS) entry which is preliminary data.</text>
</comment>
<dbReference type="GO" id="GO:0007420">
    <property type="term" value="P:brain development"/>
    <property type="evidence" value="ECO:0007669"/>
    <property type="project" value="InterPro"/>
</dbReference>
<evidence type="ECO:0000256" key="1">
    <source>
        <dbReference type="ARBA" id="ARBA00004175"/>
    </source>
</evidence>
<protein>
    <submittedName>
        <fullName evidence="7">Uncharacterized protein</fullName>
    </submittedName>
</protein>
<dbReference type="SMART" id="SM00248">
    <property type="entry name" value="ANK"/>
    <property type="match status" value="1"/>
</dbReference>
<evidence type="ECO:0000256" key="3">
    <source>
        <dbReference type="ARBA" id="ARBA00022537"/>
    </source>
</evidence>
<keyword evidence="8" id="KW-1185">Reference proteome</keyword>
<dbReference type="GO" id="GO:0032012">
    <property type="term" value="P:regulation of ARF protein signal transduction"/>
    <property type="evidence" value="ECO:0007669"/>
    <property type="project" value="InterPro"/>
</dbReference>
<keyword evidence="3" id="KW-1052">Target cell membrane</keyword>
<dbReference type="GO" id="GO:0044231">
    <property type="term" value="C:host cell presynaptic membrane"/>
    <property type="evidence" value="ECO:0007669"/>
    <property type="project" value="UniProtKB-KW"/>
</dbReference>
<evidence type="ECO:0000256" key="2">
    <source>
        <dbReference type="ARBA" id="ARBA00022483"/>
    </source>
</evidence>
<evidence type="ECO:0000313" key="8">
    <source>
        <dbReference type="Proteomes" id="UP001321473"/>
    </source>
</evidence>
<accession>A0AAQ4EAL7</accession>
<dbReference type="GO" id="GO:0031267">
    <property type="term" value="F:small GTPase binding"/>
    <property type="evidence" value="ECO:0007669"/>
    <property type="project" value="TreeGrafter"/>
</dbReference>
<organism evidence="7 8">
    <name type="scientific">Amblyomma americanum</name>
    <name type="common">Lone star tick</name>
    <dbReference type="NCBI Taxonomy" id="6943"/>
    <lineage>
        <taxon>Eukaryota</taxon>
        <taxon>Metazoa</taxon>
        <taxon>Ecdysozoa</taxon>
        <taxon>Arthropoda</taxon>
        <taxon>Chelicerata</taxon>
        <taxon>Arachnida</taxon>
        <taxon>Acari</taxon>
        <taxon>Parasitiformes</taxon>
        <taxon>Ixodida</taxon>
        <taxon>Ixodoidea</taxon>
        <taxon>Ixodidae</taxon>
        <taxon>Amblyomminae</taxon>
        <taxon>Amblyomma</taxon>
    </lineage>
</organism>
<keyword evidence="2" id="KW-0268">Exocytosis</keyword>
<dbReference type="PANTHER" id="PTHR46097">
    <property type="entry name" value="G PROTEIN-COUPLED RECEPTOR KINASE INTERACTING ARFGAP"/>
    <property type="match status" value="1"/>
</dbReference>
<evidence type="ECO:0000256" key="5">
    <source>
        <dbReference type="ARBA" id="ARBA00023298"/>
    </source>
</evidence>